<dbReference type="GeneTree" id="ENSGT01150000289496"/>
<name>A0ABI7YUI5_FELCA</name>
<proteinExistence type="predicted"/>
<sequence>MTRAEIQSLTLNRSHPGVPVYSIFKVLRDLHTVFHCGCSSLYSHQQCKRVPFSPCPRQQSFLELLTLAILTGVRRYLIVALICISLMMSDDEHPFVCLLAICMSSLEKCLFMSSAHF</sequence>
<protein>
    <submittedName>
        <fullName evidence="1">Uncharacterized protein</fullName>
    </submittedName>
</protein>
<dbReference type="Ensembl" id="ENSFCTT00005052180.1">
    <property type="protein sequence ID" value="ENSFCTP00005038255.1"/>
    <property type="gene ID" value="ENSFCTG00005018119.1"/>
</dbReference>
<dbReference type="Proteomes" id="UP000823872">
    <property type="component" value="Chromosome D1"/>
</dbReference>
<reference evidence="1" key="1">
    <citation type="journal article" date="2007" name="Genome Res.">
        <title>Initial sequence and comparative analysis of the cat genome.</title>
        <authorList>
            <person name="Pontius J.U."/>
            <person name="Mullikin J.C."/>
            <person name="Smith D.R."/>
            <person name="Lindblad-Toh K."/>
            <person name="Gnerre S."/>
            <person name="Clamp M."/>
            <person name="Chang J."/>
            <person name="Stephens R."/>
            <person name="Neelam B."/>
            <person name="Volfovsky N."/>
            <person name="Schaffer A.A."/>
            <person name="Agarwala R."/>
            <person name="Narfstrom K."/>
            <person name="Murphy W.J."/>
            <person name="Giger U."/>
            <person name="Roca A.L."/>
            <person name="Antunes A."/>
            <person name="Menotti-Raymond M."/>
            <person name="Yuhki N."/>
            <person name="Pecon-Slattery J."/>
            <person name="Johnson W.E."/>
            <person name="Bourque G."/>
            <person name="Tesler G."/>
            <person name="O'Brien S.J."/>
        </authorList>
    </citation>
    <scope>NUCLEOTIDE SEQUENCE [LARGE SCALE GENOMIC DNA]</scope>
    <source>
        <strain evidence="1">Abyssinian</strain>
    </source>
</reference>
<dbReference type="Ensembl" id="ENSFCTT00005052250.1">
    <property type="protein sequence ID" value="ENSFCTP00005038309.1"/>
    <property type="gene ID" value="ENSFCTG00005018119.1"/>
</dbReference>
<reference evidence="1" key="4">
    <citation type="submission" date="2025-05" db="UniProtKB">
        <authorList>
            <consortium name="Ensembl"/>
        </authorList>
    </citation>
    <scope>IDENTIFICATION</scope>
    <source>
        <strain evidence="1">breed Abyssinian</strain>
    </source>
</reference>
<keyword evidence="2" id="KW-1185">Reference proteome</keyword>
<evidence type="ECO:0000313" key="2">
    <source>
        <dbReference type="Proteomes" id="UP000823872"/>
    </source>
</evidence>
<dbReference type="Ensembl" id="ENSFCTT00005052068.1">
    <property type="protein sequence ID" value="ENSFCTP00005038171.1"/>
    <property type="gene ID" value="ENSFCTG00005018119.1"/>
</dbReference>
<accession>A0ABI7YUI5</accession>
<reference evidence="2" key="3">
    <citation type="submission" date="2021-02" db="EMBL/GenBank/DDBJ databases">
        <title>Safari Cat Assemblies.</title>
        <authorList>
            <person name="Bredemeyer K.R."/>
            <person name="Murphy W.J."/>
        </authorList>
    </citation>
    <scope>NUCLEOTIDE SEQUENCE [LARGE SCALE GENOMIC DNA]</scope>
</reference>
<evidence type="ECO:0000313" key="1">
    <source>
        <dbReference type="Ensembl" id="ENSFCTP00005038309.1"/>
    </source>
</evidence>
<dbReference type="Ensembl" id="ENSFCTT00005052308.1">
    <property type="protein sequence ID" value="ENSFCTP00005038354.1"/>
    <property type="gene ID" value="ENSFCTG00005018119.1"/>
</dbReference>
<organism evidence="1 2">
    <name type="scientific">Felis catus</name>
    <name type="common">Cat</name>
    <name type="synonym">Felis silvestris catus</name>
    <dbReference type="NCBI Taxonomy" id="9685"/>
    <lineage>
        <taxon>Eukaryota</taxon>
        <taxon>Metazoa</taxon>
        <taxon>Chordata</taxon>
        <taxon>Craniata</taxon>
        <taxon>Vertebrata</taxon>
        <taxon>Euteleostomi</taxon>
        <taxon>Mammalia</taxon>
        <taxon>Eutheria</taxon>
        <taxon>Laurasiatheria</taxon>
        <taxon>Carnivora</taxon>
        <taxon>Feliformia</taxon>
        <taxon>Felidae</taxon>
        <taxon>Felinae</taxon>
        <taxon>Felis</taxon>
    </lineage>
</organism>
<dbReference type="Ensembl" id="ENSFCTT00005052113.1">
    <property type="protein sequence ID" value="ENSFCTP00005038203.1"/>
    <property type="gene ID" value="ENSFCTG00005018119.1"/>
</dbReference>
<reference evidence="1" key="2">
    <citation type="submission" date="2011-09" db="EMBL/GenBank/DDBJ databases">
        <title>Sequence assembly of the Felis catus genome version 6.2.</title>
        <authorList>
            <person name="Hillier L.W."/>
            <person name="Warren W."/>
            <person name="Obrien S."/>
            <person name="Wilson R.K."/>
        </authorList>
    </citation>
    <scope>NUCLEOTIDE SEQUENCE [LARGE SCALE GENOMIC DNA]</scope>
    <source>
        <strain evidence="1">Abyssinian</strain>
    </source>
</reference>